<keyword evidence="4" id="KW-1185">Reference proteome</keyword>
<feature type="non-terminal residue" evidence="3">
    <location>
        <position position="474"/>
    </location>
</feature>
<proteinExistence type="predicted"/>
<dbReference type="EMBL" id="LBMM01020770">
    <property type="protein sequence ID" value="KMQ83213.1"/>
    <property type="molecule type" value="Genomic_DNA"/>
</dbReference>
<dbReference type="PaxDb" id="67767-A0A0J7JYE7"/>
<evidence type="ECO:0000259" key="2">
    <source>
        <dbReference type="SMART" id="SM00596"/>
    </source>
</evidence>
<feature type="region of interest" description="Disordered" evidence="1">
    <location>
        <begin position="112"/>
        <end position="151"/>
    </location>
</feature>
<comment type="caution">
    <text evidence="3">The sequence shown here is derived from an EMBL/GenBank/DDBJ whole genome shotgun (WGS) entry which is preliminary data.</text>
</comment>
<organism evidence="3 4">
    <name type="scientific">Lasius niger</name>
    <name type="common">Black garden ant</name>
    <dbReference type="NCBI Taxonomy" id="67767"/>
    <lineage>
        <taxon>Eukaryota</taxon>
        <taxon>Metazoa</taxon>
        <taxon>Ecdysozoa</taxon>
        <taxon>Arthropoda</taxon>
        <taxon>Hexapoda</taxon>
        <taxon>Insecta</taxon>
        <taxon>Pterygota</taxon>
        <taxon>Neoptera</taxon>
        <taxon>Endopterygota</taxon>
        <taxon>Hymenoptera</taxon>
        <taxon>Apocrita</taxon>
        <taxon>Aculeata</taxon>
        <taxon>Formicoidea</taxon>
        <taxon>Formicidae</taxon>
        <taxon>Formicinae</taxon>
        <taxon>Lasius</taxon>
        <taxon>Lasius</taxon>
    </lineage>
</organism>
<evidence type="ECO:0000313" key="4">
    <source>
        <dbReference type="Proteomes" id="UP000036403"/>
    </source>
</evidence>
<dbReference type="OrthoDB" id="7613962at2759"/>
<feature type="domain" description="Pre-C2HC" evidence="2">
    <location>
        <begin position="285"/>
        <end position="369"/>
    </location>
</feature>
<accession>A0A0J7JYE7</accession>
<sequence length="474" mass="52479">MRKVAGVEPGELRSQLRASCAVVSPNLEGMPTQSTVSSLMVTISSNTNASVTCTISNVQANMICTPTYTDCTTVTTSICPTTPYDNGLPTPLSSLPNKPSKAKCPFQAHDRTVNRKRKGVSQPPLPILTPSPSRKTKRQATMPLNEEASTSTAAALNNNRFALLSAEAENMEQDVSDADSDIEDSAARDGGGQSAKYSKPPAICVPSVSDPVTLERALNLSIGSSNHYIRTSRFGVSRIYTANPDAFRTAVKELNKLNCQFWHHQLKEEKPYRVVLKGIHANVPSSQIEQAFSDHGYEVLNIYCPRKSDWKNIQVNEDDNEATKNFKTRQNLFYINLKQGPNVKESLKITRLGRYRVTVERATRRKELLQCQRCQIFGHSKNYCAQDPICDKSCPVRAEKAKKLKPRSRLPMTNNIATLKPPQRSSSGYIPAEALRTNISYADIARRNTTQSRARATVQAEVIPTSDNSLNNKF</sequence>
<dbReference type="AlphaFoldDB" id="A0A0J7JYE7"/>
<feature type="compositionally biased region" description="Acidic residues" evidence="1">
    <location>
        <begin position="170"/>
        <end position="184"/>
    </location>
</feature>
<name>A0A0J7JYE7_LASNI</name>
<dbReference type="InterPro" id="IPR006579">
    <property type="entry name" value="Pre_C2HC_dom"/>
</dbReference>
<gene>
    <name evidence="3" type="ORF">RF55_20627</name>
</gene>
<reference evidence="3 4" key="1">
    <citation type="submission" date="2015-04" db="EMBL/GenBank/DDBJ databases">
        <title>Lasius niger genome sequencing.</title>
        <authorList>
            <person name="Konorov E.A."/>
            <person name="Nikitin M.A."/>
            <person name="Kirill M.V."/>
            <person name="Chang P."/>
        </authorList>
    </citation>
    <scope>NUCLEOTIDE SEQUENCE [LARGE SCALE GENOMIC DNA]</scope>
    <source>
        <tissue evidence="3">Whole</tissue>
    </source>
</reference>
<evidence type="ECO:0000256" key="1">
    <source>
        <dbReference type="SAM" id="MobiDB-lite"/>
    </source>
</evidence>
<feature type="region of interest" description="Disordered" evidence="1">
    <location>
        <begin position="170"/>
        <end position="199"/>
    </location>
</feature>
<evidence type="ECO:0000313" key="3">
    <source>
        <dbReference type="EMBL" id="KMQ83213.1"/>
    </source>
</evidence>
<dbReference type="Proteomes" id="UP000036403">
    <property type="component" value="Unassembled WGS sequence"/>
</dbReference>
<dbReference type="SMART" id="SM00596">
    <property type="entry name" value="PRE_C2HC"/>
    <property type="match status" value="1"/>
</dbReference>
<dbReference type="Pfam" id="PF07530">
    <property type="entry name" value="PRE_C2HC"/>
    <property type="match status" value="1"/>
</dbReference>
<protein>
    <submittedName>
        <fullName evidence="3">Gag protein</fullName>
    </submittedName>
</protein>